<dbReference type="KEGG" id="rjg:CCGE525_04585"/>
<evidence type="ECO:0008006" key="8">
    <source>
        <dbReference type="Google" id="ProtNLM"/>
    </source>
</evidence>
<keyword evidence="3 5" id="KW-1133">Transmembrane helix</keyword>
<dbReference type="OrthoDB" id="7203053at2"/>
<proteinExistence type="predicted"/>
<dbReference type="Proteomes" id="UP000282195">
    <property type="component" value="Chromosome"/>
</dbReference>
<feature type="transmembrane region" description="Helical" evidence="5">
    <location>
        <begin position="92"/>
        <end position="113"/>
    </location>
</feature>
<dbReference type="EMBL" id="CP032694">
    <property type="protein sequence ID" value="AYG58170.1"/>
    <property type="molecule type" value="Genomic_DNA"/>
</dbReference>
<dbReference type="Pfam" id="PF04140">
    <property type="entry name" value="ICMT"/>
    <property type="match status" value="1"/>
</dbReference>
<evidence type="ECO:0000256" key="3">
    <source>
        <dbReference type="ARBA" id="ARBA00022989"/>
    </source>
</evidence>
<gene>
    <name evidence="6" type="ORF">CCGE525_04585</name>
</gene>
<organism evidence="6 7">
    <name type="scientific">Rhizobium jaguaris</name>
    <dbReference type="NCBI Taxonomy" id="1312183"/>
    <lineage>
        <taxon>Bacteria</taxon>
        <taxon>Pseudomonadati</taxon>
        <taxon>Pseudomonadota</taxon>
        <taxon>Alphaproteobacteria</taxon>
        <taxon>Hyphomicrobiales</taxon>
        <taxon>Rhizobiaceae</taxon>
        <taxon>Rhizobium/Agrobacterium group</taxon>
        <taxon>Rhizobium</taxon>
    </lineage>
</organism>
<feature type="transmembrane region" description="Helical" evidence="5">
    <location>
        <begin position="125"/>
        <end position="148"/>
    </location>
</feature>
<evidence type="ECO:0000313" key="7">
    <source>
        <dbReference type="Proteomes" id="UP000282195"/>
    </source>
</evidence>
<evidence type="ECO:0000256" key="5">
    <source>
        <dbReference type="SAM" id="Phobius"/>
    </source>
</evidence>
<evidence type="ECO:0000313" key="6">
    <source>
        <dbReference type="EMBL" id="AYG58170.1"/>
    </source>
</evidence>
<reference evidence="6 7" key="1">
    <citation type="submission" date="2018-10" db="EMBL/GenBank/DDBJ databases">
        <title>Rhizobium etli, R. leguminosarum and a new Rhizobium genospecies from Phaseolus dumosus.</title>
        <authorList>
            <person name="Ramirez-Puebla S.T."/>
            <person name="Rogel-Hernandez M.A."/>
            <person name="Guerrero G."/>
            <person name="Ormeno-Orrillo E."/>
            <person name="Martinez-Romero J.C."/>
            <person name="Negrete-Yankelevich S."/>
            <person name="Martinez-Romero E."/>
        </authorList>
    </citation>
    <scope>NUCLEOTIDE SEQUENCE [LARGE SCALE GENOMIC DNA]</scope>
    <source>
        <strain evidence="6 7">CCGE525</strain>
    </source>
</reference>
<dbReference type="AlphaFoldDB" id="A0A387FG33"/>
<keyword evidence="2 5" id="KW-0812">Transmembrane</keyword>
<keyword evidence="4 5" id="KW-0472">Membrane</keyword>
<comment type="subcellular location">
    <subcellularLocation>
        <location evidence="1">Membrane</location>
        <topology evidence="1">Multi-pass membrane protein</topology>
    </subcellularLocation>
</comment>
<name>A0A387FG33_9HYPH</name>
<dbReference type="Gene3D" id="1.20.120.1630">
    <property type="match status" value="1"/>
</dbReference>
<protein>
    <recommendedName>
        <fullName evidence="8">Isoprenylcysteine carboxyl methyltransferase</fullName>
    </recommendedName>
</protein>
<dbReference type="GO" id="GO:0016020">
    <property type="term" value="C:membrane"/>
    <property type="evidence" value="ECO:0007669"/>
    <property type="project" value="UniProtKB-SubCell"/>
</dbReference>
<sequence length="165" mass="18296">MLWPSVALLAFVTLQRLAELMHARRNTAALLARGAREIAPGHYPYMVAMHAAWLIGLWLLAAGRPISPVWFVIFMVLQGLRVWVLATLKERWTTRIIVLPGAALVTSGPYRFFSHPNYAVVVGEIAVLPLAFGLPLYALIFSLLNAAILTLRIRAENAALRQVMA</sequence>
<dbReference type="InterPro" id="IPR007269">
    <property type="entry name" value="ICMT_MeTrfase"/>
</dbReference>
<evidence type="ECO:0000256" key="4">
    <source>
        <dbReference type="ARBA" id="ARBA00023136"/>
    </source>
</evidence>
<accession>A0A387FG33</accession>
<evidence type="ECO:0000256" key="2">
    <source>
        <dbReference type="ARBA" id="ARBA00022692"/>
    </source>
</evidence>
<dbReference type="GO" id="GO:0004671">
    <property type="term" value="F:protein C-terminal S-isoprenylcysteine carboxyl O-methyltransferase activity"/>
    <property type="evidence" value="ECO:0007669"/>
    <property type="project" value="InterPro"/>
</dbReference>
<dbReference type="RefSeq" id="WP_120703251.1">
    <property type="nucleotide sequence ID" value="NZ_CP032694.1"/>
</dbReference>
<evidence type="ECO:0000256" key="1">
    <source>
        <dbReference type="ARBA" id="ARBA00004141"/>
    </source>
</evidence>
<keyword evidence="7" id="KW-1185">Reference proteome</keyword>